<name>A0A0W1AFD1_9GAMM</name>
<keyword evidence="3" id="KW-1185">Reference proteome</keyword>
<sequence>MARLIKKYKNRRLYDTETSQYITQEQLQSYVVEGIEFTIEDSETGKDLTNSVLLQIIVEMEAGPTQFLSPQILRQIIVLANHPMHVSLKSMMEHLFQTMDKPLQNNPYQQATETWNKQIQQALQQWQQLFKG</sequence>
<reference evidence="2 3" key="1">
    <citation type="submission" date="2015-11" db="EMBL/GenBank/DDBJ databases">
        <title>Genomic analysis of 38 Legionella species identifies large and diverse effector repertoires.</title>
        <authorList>
            <person name="Burstein D."/>
            <person name="Amaro F."/>
            <person name="Zusman T."/>
            <person name="Lifshitz Z."/>
            <person name="Cohen O."/>
            <person name="Gilbert J.A."/>
            <person name="Pupko T."/>
            <person name="Shuman H.A."/>
            <person name="Segal G."/>
        </authorList>
    </citation>
    <scope>NUCLEOTIDE SEQUENCE [LARGE SCALE GENOMIC DNA]</scope>
    <source>
        <strain evidence="2 3">ATCC 49508</strain>
    </source>
</reference>
<dbReference type="InterPro" id="IPR012909">
    <property type="entry name" value="PHA_DNA-bd_N"/>
</dbReference>
<feature type="domain" description="PHA accumulation regulator DNA-binding N-terminal" evidence="1">
    <location>
        <begin position="4"/>
        <end position="62"/>
    </location>
</feature>
<evidence type="ECO:0000259" key="1">
    <source>
        <dbReference type="Pfam" id="PF07879"/>
    </source>
</evidence>
<accession>A0A0W1AFD1</accession>
<organism evidence="2 3">
    <name type="scientific">Legionella worsleiensis</name>
    <dbReference type="NCBI Taxonomy" id="45076"/>
    <lineage>
        <taxon>Bacteria</taxon>
        <taxon>Pseudomonadati</taxon>
        <taxon>Pseudomonadota</taxon>
        <taxon>Gammaproteobacteria</taxon>
        <taxon>Legionellales</taxon>
        <taxon>Legionellaceae</taxon>
        <taxon>Legionella</taxon>
    </lineage>
</organism>
<proteinExistence type="predicted"/>
<dbReference type="RefSeq" id="WP_058493352.1">
    <property type="nucleotide sequence ID" value="NZ_CBCRUR010000011.1"/>
</dbReference>
<dbReference type="Proteomes" id="UP000054662">
    <property type="component" value="Unassembled WGS sequence"/>
</dbReference>
<dbReference type="OrthoDB" id="9795345at2"/>
<evidence type="ECO:0000313" key="3">
    <source>
        <dbReference type="Proteomes" id="UP000054662"/>
    </source>
</evidence>
<protein>
    <submittedName>
        <fullName evidence="2">Putative Polyhydroxyalkanoate synthesis repressor PhaR</fullName>
    </submittedName>
</protein>
<dbReference type="AlphaFoldDB" id="A0A0W1AFD1"/>
<dbReference type="PATRIC" id="fig|45076.6.peg.1705"/>
<dbReference type="Pfam" id="PF07879">
    <property type="entry name" value="PHB_acc_N"/>
    <property type="match status" value="1"/>
</dbReference>
<comment type="caution">
    <text evidence="2">The sequence shown here is derived from an EMBL/GenBank/DDBJ whole genome shotgun (WGS) entry which is preliminary data.</text>
</comment>
<dbReference type="STRING" id="45076.Lwor_1575"/>
<gene>
    <name evidence="2" type="ORF">Lwor_1575</name>
</gene>
<evidence type="ECO:0000313" key="2">
    <source>
        <dbReference type="EMBL" id="KTD80061.1"/>
    </source>
</evidence>
<dbReference type="EMBL" id="LNZC01000012">
    <property type="protein sequence ID" value="KTD80061.1"/>
    <property type="molecule type" value="Genomic_DNA"/>
</dbReference>